<dbReference type="AlphaFoldDB" id="A0A3L6L8C0"/>
<reference evidence="1" key="1">
    <citation type="submission" date="2018-09" db="EMBL/GenBank/DDBJ databases">
        <title>whole genome sequence of T. equiperdum IVM-t1 strain.</title>
        <authorList>
            <person name="Suganuma K."/>
        </authorList>
    </citation>
    <scope>NUCLEOTIDE SEQUENCE [LARGE SCALE GENOMIC DNA]</scope>
    <source>
        <strain evidence="1">IVM-t1</strain>
    </source>
</reference>
<organism evidence="1">
    <name type="scientific">Trypanosoma brucei equiperdum</name>
    <dbReference type="NCBI Taxonomy" id="630700"/>
    <lineage>
        <taxon>Eukaryota</taxon>
        <taxon>Discoba</taxon>
        <taxon>Euglenozoa</taxon>
        <taxon>Kinetoplastea</taxon>
        <taxon>Metakinetoplastina</taxon>
        <taxon>Trypanosomatida</taxon>
        <taxon>Trypanosomatidae</taxon>
        <taxon>Trypanosoma</taxon>
    </lineage>
</organism>
<dbReference type="GO" id="GO:0005737">
    <property type="term" value="C:cytoplasm"/>
    <property type="evidence" value="ECO:0007669"/>
    <property type="project" value="TreeGrafter"/>
</dbReference>
<protein>
    <submittedName>
        <fullName evidence="1">Uncharacterized protein</fullName>
    </submittedName>
</protein>
<sequence length="309" mass="35251">MRTRFRNKRRTWPLIAIVFIVLMFSVLRAKLLLQADTPGGAAEREANPKYLSTDTLIIVPGHGVLNAPNASEWKNESEWCLEPHQLRAGVVLPLCFASHIRRGLEILRDQINTSILIFSGGQTCGIAGPRSEALGYYIVAKESKLFGIFEPAYVAKDIMNGRIFTEEFARDSYENLLFSIARFYEVTGHFPGSVVVVGWKHKAERFTMYHREAIRFPADKFTYVGLDFADAEPFVEDLQPYQVAKPYTDENALSSVSKDMYLCDAGRRTRSKRNPYFRVPPYLVSCPPLRQLLQHCGPELIDTRRVPWK</sequence>
<gene>
    <name evidence="1" type="ORF">DPX39_070057100</name>
</gene>
<dbReference type="Proteomes" id="UP000266743">
    <property type="component" value="Chromosome 7"/>
</dbReference>
<evidence type="ECO:0000313" key="1">
    <source>
        <dbReference type="EMBL" id="RHW71467.1"/>
    </source>
</evidence>
<dbReference type="InterPro" id="IPR055323">
    <property type="entry name" value="C57A10.07/YOR238W"/>
</dbReference>
<dbReference type="PANTHER" id="PTHR28110:SF1">
    <property type="entry name" value="TRANSMEMBRANE PROTEIN"/>
    <property type="match status" value="1"/>
</dbReference>
<name>A0A3L6L8C0_9TRYP</name>
<accession>A0A3L6L8C0</accession>
<dbReference type="PANTHER" id="PTHR28110">
    <property type="entry name" value="TRANSMEMBRANE PROTEIN"/>
    <property type="match status" value="1"/>
</dbReference>
<comment type="caution">
    <text evidence="1">The sequence shown here is derived from an EMBL/GenBank/DDBJ whole genome shotgun (WGS) entry which is preliminary data.</text>
</comment>
<proteinExistence type="predicted"/>
<dbReference type="EMBL" id="QSBY01000007">
    <property type="protein sequence ID" value="RHW71467.1"/>
    <property type="molecule type" value="Genomic_DNA"/>
</dbReference>